<dbReference type="EMBL" id="JACHXW010000003">
    <property type="protein sequence ID" value="MBB3151419.1"/>
    <property type="molecule type" value="Genomic_DNA"/>
</dbReference>
<dbReference type="Gene3D" id="1.10.357.10">
    <property type="entry name" value="Tetracycline Repressor, domain 2"/>
    <property type="match status" value="1"/>
</dbReference>
<dbReference type="PRINTS" id="PR00455">
    <property type="entry name" value="HTHTETR"/>
</dbReference>
<dbReference type="Pfam" id="PF00440">
    <property type="entry name" value="TetR_N"/>
    <property type="match status" value="1"/>
</dbReference>
<feature type="DNA-binding region" description="H-T-H motif" evidence="4">
    <location>
        <begin position="29"/>
        <end position="48"/>
    </location>
</feature>
<dbReference type="SUPFAM" id="SSF46689">
    <property type="entry name" value="Homeodomain-like"/>
    <property type="match status" value="1"/>
</dbReference>
<proteinExistence type="predicted"/>
<gene>
    <name evidence="6" type="ORF">FHS16_001462</name>
</gene>
<feature type="domain" description="HTH tetR-type" evidence="5">
    <location>
        <begin position="6"/>
        <end position="66"/>
    </location>
</feature>
<dbReference type="Pfam" id="PF16925">
    <property type="entry name" value="TetR_C_13"/>
    <property type="match status" value="1"/>
</dbReference>
<comment type="caution">
    <text evidence="6">The sequence shown here is derived from an EMBL/GenBank/DDBJ whole genome shotgun (WGS) entry which is preliminary data.</text>
</comment>
<evidence type="ECO:0000256" key="2">
    <source>
        <dbReference type="ARBA" id="ARBA00023125"/>
    </source>
</evidence>
<dbReference type="SUPFAM" id="SSF48498">
    <property type="entry name" value="Tetracyclin repressor-like, C-terminal domain"/>
    <property type="match status" value="1"/>
</dbReference>
<dbReference type="InterPro" id="IPR011075">
    <property type="entry name" value="TetR_C"/>
</dbReference>
<dbReference type="InterPro" id="IPR001647">
    <property type="entry name" value="HTH_TetR"/>
</dbReference>
<dbReference type="Gene3D" id="1.10.10.60">
    <property type="entry name" value="Homeodomain-like"/>
    <property type="match status" value="1"/>
</dbReference>
<evidence type="ECO:0000256" key="4">
    <source>
        <dbReference type="PROSITE-ProRule" id="PRU00335"/>
    </source>
</evidence>
<keyword evidence="1" id="KW-0805">Transcription regulation</keyword>
<protein>
    <submittedName>
        <fullName evidence="6">TetR/AcrR family transcriptional repressor of nem operon</fullName>
    </submittedName>
</protein>
<keyword evidence="3" id="KW-0804">Transcription</keyword>
<evidence type="ECO:0000313" key="6">
    <source>
        <dbReference type="EMBL" id="MBB3151419.1"/>
    </source>
</evidence>
<dbReference type="InterPro" id="IPR023772">
    <property type="entry name" value="DNA-bd_HTH_TetR-type_CS"/>
</dbReference>
<keyword evidence="7" id="KW-1185">Reference proteome</keyword>
<name>A0A7W5G8T5_9BACL</name>
<dbReference type="Proteomes" id="UP000518605">
    <property type="component" value="Unassembled WGS sequence"/>
</dbReference>
<dbReference type="AlphaFoldDB" id="A0A7W5G8T5"/>
<reference evidence="6 7" key="1">
    <citation type="submission" date="2020-08" db="EMBL/GenBank/DDBJ databases">
        <title>Genomic Encyclopedia of Type Strains, Phase III (KMG-III): the genomes of soil and plant-associated and newly described type strains.</title>
        <authorList>
            <person name="Whitman W."/>
        </authorList>
    </citation>
    <scope>NUCLEOTIDE SEQUENCE [LARGE SCALE GENOMIC DNA]</scope>
    <source>
        <strain evidence="6 7">CECT 8234</strain>
    </source>
</reference>
<dbReference type="PANTHER" id="PTHR47506:SF10">
    <property type="entry name" value="TRANSCRIPTIONAL REGULATORY PROTEIN"/>
    <property type="match status" value="1"/>
</dbReference>
<dbReference type="PROSITE" id="PS50977">
    <property type="entry name" value="HTH_TETR_2"/>
    <property type="match status" value="1"/>
</dbReference>
<dbReference type="InterPro" id="IPR009057">
    <property type="entry name" value="Homeodomain-like_sf"/>
</dbReference>
<dbReference type="RefSeq" id="WP_183560334.1">
    <property type="nucleotide sequence ID" value="NZ_CBCSLB010000002.1"/>
</dbReference>
<evidence type="ECO:0000256" key="1">
    <source>
        <dbReference type="ARBA" id="ARBA00023015"/>
    </source>
</evidence>
<dbReference type="GO" id="GO:0003677">
    <property type="term" value="F:DNA binding"/>
    <property type="evidence" value="ECO:0007669"/>
    <property type="project" value="UniProtKB-UniRule"/>
</dbReference>
<dbReference type="InterPro" id="IPR036271">
    <property type="entry name" value="Tet_transcr_reg_TetR-rel_C_sf"/>
</dbReference>
<keyword evidence="2 4" id="KW-0238">DNA-binding</keyword>
<organism evidence="6 7">
    <name type="scientific">Paenibacillus endophyticus</name>
    <dbReference type="NCBI Taxonomy" id="1294268"/>
    <lineage>
        <taxon>Bacteria</taxon>
        <taxon>Bacillati</taxon>
        <taxon>Bacillota</taxon>
        <taxon>Bacilli</taxon>
        <taxon>Bacillales</taxon>
        <taxon>Paenibacillaceae</taxon>
        <taxon>Paenibacillus</taxon>
    </lineage>
</organism>
<evidence type="ECO:0000256" key="3">
    <source>
        <dbReference type="ARBA" id="ARBA00023163"/>
    </source>
</evidence>
<accession>A0A7W5G8T5</accession>
<evidence type="ECO:0000259" key="5">
    <source>
        <dbReference type="PROSITE" id="PS50977"/>
    </source>
</evidence>
<dbReference type="PANTHER" id="PTHR47506">
    <property type="entry name" value="TRANSCRIPTIONAL REGULATORY PROTEIN"/>
    <property type="match status" value="1"/>
</dbReference>
<sequence length="193" mass="21775">MVRSREFDEHKVLDTAMHLFWEKGYEAASLNDLTAAMGIQKPSIYSAFGNKEELFETALRKYTQMHASAARAQLSRSASVKEAFREYFEQIVAQESGTERRRGCFCINTMVELAPHHAKFEILTREHQNYLAALFEETIKRGIRSGELSEEMNAQAVAQSLLIALIGLTVLLKSRPEPSLISNAITVTLTLLH</sequence>
<evidence type="ECO:0000313" key="7">
    <source>
        <dbReference type="Proteomes" id="UP000518605"/>
    </source>
</evidence>
<dbReference type="PROSITE" id="PS01081">
    <property type="entry name" value="HTH_TETR_1"/>
    <property type="match status" value="1"/>
</dbReference>